<comment type="caution">
    <text evidence="1">The sequence shown here is derived from an EMBL/GenBank/DDBJ whole genome shotgun (WGS) entry which is preliminary data.</text>
</comment>
<protein>
    <submittedName>
        <fullName evidence="1">Uncharacterized protein</fullName>
    </submittedName>
</protein>
<dbReference type="AlphaFoldDB" id="A0AA41X8P9"/>
<proteinExistence type="predicted"/>
<evidence type="ECO:0000313" key="1">
    <source>
        <dbReference type="EMBL" id="MCP8970956.1"/>
    </source>
</evidence>
<name>A0AA41X8P9_9BACI</name>
<dbReference type="EMBL" id="JANCLT010000016">
    <property type="protein sequence ID" value="MCP8970956.1"/>
    <property type="molecule type" value="Genomic_DNA"/>
</dbReference>
<dbReference type="Proteomes" id="UP001156102">
    <property type="component" value="Unassembled WGS sequence"/>
</dbReference>
<dbReference type="RefSeq" id="WP_254760882.1">
    <property type="nucleotide sequence ID" value="NZ_JANCLT010000016.1"/>
</dbReference>
<keyword evidence="2" id="KW-1185">Reference proteome</keyword>
<gene>
    <name evidence="1" type="ORF">NK662_20760</name>
</gene>
<sequence>MWETDEGTLLDFLDKEEQALIEPTLKQKSDVVKEWVRQFPCLVLPGEG</sequence>
<accession>A0AA41X8P9</accession>
<reference evidence="1" key="1">
    <citation type="submission" date="2022-07" db="EMBL/GenBank/DDBJ databases">
        <authorList>
            <person name="Li W.-J."/>
            <person name="Deng Q.-Q."/>
        </authorList>
    </citation>
    <scope>NUCLEOTIDE SEQUENCE</scope>
    <source>
        <strain evidence="1">SYSU M60031</strain>
    </source>
</reference>
<evidence type="ECO:0000313" key="2">
    <source>
        <dbReference type="Proteomes" id="UP001156102"/>
    </source>
</evidence>
<organism evidence="1 2">
    <name type="scientific">Ectobacillus ponti</name>
    <dbReference type="NCBI Taxonomy" id="2961894"/>
    <lineage>
        <taxon>Bacteria</taxon>
        <taxon>Bacillati</taxon>
        <taxon>Bacillota</taxon>
        <taxon>Bacilli</taxon>
        <taxon>Bacillales</taxon>
        <taxon>Bacillaceae</taxon>
        <taxon>Ectobacillus</taxon>
    </lineage>
</organism>